<dbReference type="PROSITE" id="PS51898">
    <property type="entry name" value="TYR_RECOMBINASE"/>
    <property type="match status" value="1"/>
</dbReference>
<reference evidence="8 9" key="1">
    <citation type="submission" date="2019-10" db="EMBL/GenBank/DDBJ databases">
        <title>Genome sequence of Azospirillum melinis.</title>
        <authorList>
            <person name="Ambrosini A."/>
            <person name="Sant'Anna F.H."/>
            <person name="Cassan F.D."/>
            <person name="Souza E.M."/>
            <person name="Passaglia L.M.P."/>
        </authorList>
    </citation>
    <scope>NUCLEOTIDE SEQUENCE [LARGE SCALE GENOMIC DNA]</scope>
    <source>
        <strain evidence="8 9">TMCY0552</strain>
    </source>
</reference>
<evidence type="ECO:0000259" key="6">
    <source>
        <dbReference type="PROSITE" id="PS51898"/>
    </source>
</evidence>
<protein>
    <submittedName>
        <fullName evidence="8">Tyrosine-type recombinase/integrase</fullName>
    </submittedName>
</protein>
<accession>A0ABX2KPY1</accession>
<dbReference type="PROSITE" id="PS51900">
    <property type="entry name" value="CB"/>
    <property type="match status" value="1"/>
</dbReference>
<organism evidence="8 9">
    <name type="scientific">Azospirillum melinis</name>
    <dbReference type="NCBI Taxonomy" id="328839"/>
    <lineage>
        <taxon>Bacteria</taxon>
        <taxon>Pseudomonadati</taxon>
        <taxon>Pseudomonadota</taxon>
        <taxon>Alphaproteobacteria</taxon>
        <taxon>Rhodospirillales</taxon>
        <taxon>Azospirillaceae</taxon>
        <taxon>Azospirillum</taxon>
    </lineage>
</organism>
<dbReference type="Pfam" id="PF00589">
    <property type="entry name" value="Phage_integrase"/>
    <property type="match status" value="1"/>
</dbReference>
<dbReference type="InterPro" id="IPR010998">
    <property type="entry name" value="Integrase_recombinase_N"/>
</dbReference>
<dbReference type="InterPro" id="IPR050090">
    <property type="entry name" value="Tyrosine_recombinase_XerCD"/>
</dbReference>
<dbReference type="EMBL" id="WHOS01000112">
    <property type="protein sequence ID" value="NUB04441.1"/>
    <property type="molecule type" value="Genomic_DNA"/>
</dbReference>
<dbReference type="PANTHER" id="PTHR30349">
    <property type="entry name" value="PHAGE INTEGRASE-RELATED"/>
    <property type="match status" value="1"/>
</dbReference>
<evidence type="ECO:0000313" key="8">
    <source>
        <dbReference type="EMBL" id="NUB04441.1"/>
    </source>
</evidence>
<name>A0ABX2KPY1_9PROT</name>
<keyword evidence="9" id="KW-1185">Reference proteome</keyword>
<dbReference type="Proteomes" id="UP000605086">
    <property type="component" value="Unassembled WGS sequence"/>
</dbReference>
<evidence type="ECO:0000256" key="1">
    <source>
        <dbReference type="ARBA" id="ARBA00008857"/>
    </source>
</evidence>
<feature type="domain" description="Tyr recombinase" evidence="6">
    <location>
        <begin position="140"/>
        <end position="323"/>
    </location>
</feature>
<dbReference type="SUPFAM" id="SSF47823">
    <property type="entry name" value="lambda integrase-like, N-terminal domain"/>
    <property type="match status" value="1"/>
</dbReference>
<gene>
    <name evidence="8" type="ORF">GBZ48_35180</name>
</gene>
<comment type="similarity">
    <text evidence="1">Belongs to the 'phage' integrase family.</text>
</comment>
<evidence type="ECO:0000259" key="7">
    <source>
        <dbReference type="PROSITE" id="PS51900"/>
    </source>
</evidence>
<dbReference type="Gene3D" id="1.10.443.10">
    <property type="entry name" value="Intergrase catalytic core"/>
    <property type="match status" value="1"/>
</dbReference>
<dbReference type="SUPFAM" id="SSF56349">
    <property type="entry name" value="DNA breaking-rejoining enzymes"/>
    <property type="match status" value="1"/>
</dbReference>
<feature type="domain" description="Core-binding (CB)" evidence="7">
    <location>
        <begin position="24"/>
        <end position="120"/>
    </location>
</feature>
<dbReference type="CDD" id="cd01195">
    <property type="entry name" value="INT_C_like_5"/>
    <property type="match status" value="1"/>
</dbReference>
<keyword evidence="3 5" id="KW-0238">DNA-binding</keyword>
<dbReference type="InterPro" id="IPR002104">
    <property type="entry name" value="Integrase_catalytic"/>
</dbReference>
<keyword evidence="2" id="KW-0229">DNA integration</keyword>
<keyword evidence="4" id="KW-0233">DNA recombination</keyword>
<comment type="caution">
    <text evidence="8">The sequence shown here is derived from an EMBL/GenBank/DDBJ whole genome shotgun (WGS) entry which is preliminary data.</text>
</comment>
<sequence>MGDLTRLPDGIAPVGLAAALPLDRIQEGLIDAFLASRKPNTVAAYRRDLEDFRAFVASRPEAAAYADSVDRVARELLALAPGQANALALGYRASLDARGLAPATINRRLAALRSLVQLGKTLGLVSWELEVENVDGVAYRDTRGPGRDGVKAMIAQVQERSDAKGVRDTAIVRLLHDTALRRGEVVSLDLEHYDPAAATLAILGKGRSQREPVTLPDATRAALDEWIEVRGRHPGPLFFRLDNAGAGGGRLTGAAVYQLVQALGADLGIRTRPHGLRHAAITSALDATNGNLRAAQSFARHRDPKVTMRYDDNRADLAGQTAKLVAED</sequence>
<evidence type="ECO:0000256" key="5">
    <source>
        <dbReference type="PROSITE-ProRule" id="PRU01248"/>
    </source>
</evidence>
<evidence type="ECO:0000256" key="3">
    <source>
        <dbReference type="ARBA" id="ARBA00023125"/>
    </source>
</evidence>
<evidence type="ECO:0000256" key="2">
    <source>
        <dbReference type="ARBA" id="ARBA00022908"/>
    </source>
</evidence>
<evidence type="ECO:0000313" key="9">
    <source>
        <dbReference type="Proteomes" id="UP000605086"/>
    </source>
</evidence>
<dbReference type="InterPro" id="IPR013762">
    <property type="entry name" value="Integrase-like_cat_sf"/>
</dbReference>
<dbReference type="Pfam" id="PF02899">
    <property type="entry name" value="Phage_int_SAM_1"/>
    <property type="match status" value="1"/>
</dbReference>
<dbReference type="RefSeq" id="WP_174475263.1">
    <property type="nucleotide sequence ID" value="NZ_JAGINN010000033.1"/>
</dbReference>
<dbReference type="InterPro" id="IPR011010">
    <property type="entry name" value="DNA_brk_join_enz"/>
</dbReference>
<dbReference type="InterPro" id="IPR004107">
    <property type="entry name" value="Integrase_SAM-like_N"/>
</dbReference>
<dbReference type="InterPro" id="IPR044068">
    <property type="entry name" value="CB"/>
</dbReference>
<evidence type="ECO:0000256" key="4">
    <source>
        <dbReference type="ARBA" id="ARBA00023172"/>
    </source>
</evidence>
<proteinExistence type="inferred from homology"/>
<dbReference type="Gene3D" id="1.10.150.130">
    <property type="match status" value="1"/>
</dbReference>
<dbReference type="PANTHER" id="PTHR30349:SF64">
    <property type="entry name" value="PROPHAGE INTEGRASE INTD-RELATED"/>
    <property type="match status" value="1"/>
</dbReference>